<keyword evidence="7" id="KW-0479">Metal-binding</keyword>
<dbReference type="Gene3D" id="2.170.270.10">
    <property type="entry name" value="SET domain"/>
    <property type="match status" value="1"/>
</dbReference>
<dbReference type="SMART" id="SM00508">
    <property type="entry name" value="PostSET"/>
    <property type="match status" value="1"/>
</dbReference>
<dbReference type="GO" id="GO:0032259">
    <property type="term" value="P:methylation"/>
    <property type="evidence" value="ECO:0007669"/>
    <property type="project" value="UniProtKB-KW"/>
</dbReference>
<name>A0A8T2U8A1_CERRI</name>
<dbReference type="GO" id="GO:0005694">
    <property type="term" value="C:chromosome"/>
    <property type="evidence" value="ECO:0007669"/>
    <property type="project" value="UniProtKB-SubCell"/>
</dbReference>
<evidence type="ECO:0000256" key="5">
    <source>
        <dbReference type="ARBA" id="ARBA00022679"/>
    </source>
</evidence>
<dbReference type="InterPro" id="IPR003616">
    <property type="entry name" value="Post-SET_dom"/>
</dbReference>
<dbReference type="SUPFAM" id="SSF63748">
    <property type="entry name" value="Tudor/PWWP/MBT"/>
    <property type="match status" value="1"/>
</dbReference>
<evidence type="ECO:0000256" key="6">
    <source>
        <dbReference type="ARBA" id="ARBA00022691"/>
    </source>
</evidence>
<keyword evidence="6" id="KW-0949">S-adenosyl-L-methionine</keyword>
<dbReference type="CDD" id="cd19175">
    <property type="entry name" value="SET_ASHR3-like"/>
    <property type="match status" value="1"/>
</dbReference>
<gene>
    <name evidence="18" type="ORF">KP509_08G056800</name>
</gene>
<evidence type="ECO:0000256" key="9">
    <source>
        <dbReference type="ARBA" id="ARBA00022771"/>
    </source>
</evidence>
<dbReference type="InterPro" id="IPR055198">
    <property type="entry name" value="NSD_PHD"/>
</dbReference>
<organism evidence="18 19">
    <name type="scientific">Ceratopteris richardii</name>
    <name type="common">Triangle waterfern</name>
    <dbReference type="NCBI Taxonomy" id="49495"/>
    <lineage>
        <taxon>Eukaryota</taxon>
        <taxon>Viridiplantae</taxon>
        <taxon>Streptophyta</taxon>
        <taxon>Embryophyta</taxon>
        <taxon>Tracheophyta</taxon>
        <taxon>Polypodiopsida</taxon>
        <taxon>Polypodiidae</taxon>
        <taxon>Polypodiales</taxon>
        <taxon>Pteridineae</taxon>
        <taxon>Pteridaceae</taxon>
        <taxon>Parkerioideae</taxon>
        <taxon>Ceratopteris</taxon>
    </lineage>
</organism>
<dbReference type="SMART" id="SM00317">
    <property type="entry name" value="SET"/>
    <property type="match status" value="1"/>
</dbReference>
<dbReference type="InterPro" id="IPR025787">
    <property type="entry name" value="Hist-Lys_N-MeTrfase_SET2_plant"/>
</dbReference>
<dbReference type="SUPFAM" id="SSF57903">
    <property type="entry name" value="FYVE/PHD zinc finger"/>
    <property type="match status" value="1"/>
</dbReference>
<accession>A0A8T2U8A1</accession>
<dbReference type="InterPro" id="IPR019787">
    <property type="entry name" value="Znf_PHD-finger"/>
</dbReference>
<dbReference type="InterPro" id="IPR013083">
    <property type="entry name" value="Znf_RING/FYVE/PHD"/>
</dbReference>
<evidence type="ECO:0000256" key="2">
    <source>
        <dbReference type="ARBA" id="ARBA00004286"/>
    </source>
</evidence>
<dbReference type="EMBL" id="CM035413">
    <property type="protein sequence ID" value="KAH7431607.1"/>
    <property type="molecule type" value="Genomic_DNA"/>
</dbReference>
<keyword evidence="12" id="KW-0539">Nucleus</keyword>
<evidence type="ECO:0000256" key="3">
    <source>
        <dbReference type="ARBA" id="ARBA00022454"/>
    </source>
</evidence>
<comment type="caution">
    <text evidence="18">The sequence shown here is derived from an EMBL/GenBank/DDBJ whole genome shotgun (WGS) entry which is preliminary data.</text>
</comment>
<evidence type="ECO:0000259" key="14">
    <source>
        <dbReference type="PROSITE" id="PS50016"/>
    </source>
</evidence>
<dbReference type="SUPFAM" id="SSF82199">
    <property type="entry name" value="SET domain"/>
    <property type="match status" value="1"/>
</dbReference>
<dbReference type="InterPro" id="IPR001965">
    <property type="entry name" value="Znf_PHD"/>
</dbReference>
<dbReference type="PROSITE" id="PS51578">
    <property type="entry name" value="SAM_MT43_SET2_2"/>
    <property type="match status" value="1"/>
</dbReference>
<keyword evidence="4" id="KW-0489">Methyltransferase</keyword>
<reference evidence="18" key="1">
    <citation type="submission" date="2021-08" db="EMBL/GenBank/DDBJ databases">
        <title>WGS assembly of Ceratopteris richardii.</title>
        <authorList>
            <person name="Marchant D.B."/>
            <person name="Chen G."/>
            <person name="Jenkins J."/>
            <person name="Shu S."/>
            <person name="Leebens-Mack J."/>
            <person name="Grimwood J."/>
            <person name="Schmutz J."/>
            <person name="Soltis P."/>
            <person name="Soltis D."/>
            <person name="Chen Z.-H."/>
        </authorList>
    </citation>
    <scope>NUCLEOTIDE SEQUENCE</scope>
    <source>
        <strain evidence="18">Whitten #5841</strain>
        <tissue evidence="18">Leaf</tissue>
    </source>
</reference>
<dbReference type="GO" id="GO:0005634">
    <property type="term" value="C:nucleus"/>
    <property type="evidence" value="ECO:0007669"/>
    <property type="project" value="UniProtKB-SubCell"/>
</dbReference>
<evidence type="ECO:0008006" key="20">
    <source>
        <dbReference type="Google" id="ProtNLM"/>
    </source>
</evidence>
<keyword evidence="8" id="KW-0677">Repeat</keyword>
<keyword evidence="19" id="KW-1185">Reference proteome</keyword>
<dbReference type="Pfam" id="PF22908">
    <property type="entry name" value="PHD_NSD"/>
    <property type="match status" value="1"/>
</dbReference>
<dbReference type="OrthoDB" id="422362at2759"/>
<evidence type="ECO:0000256" key="8">
    <source>
        <dbReference type="ARBA" id="ARBA00022737"/>
    </source>
</evidence>
<evidence type="ECO:0000256" key="11">
    <source>
        <dbReference type="ARBA" id="ARBA00022853"/>
    </source>
</evidence>
<feature type="domain" description="AWS" evidence="17">
    <location>
        <begin position="235"/>
        <end position="284"/>
    </location>
</feature>
<dbReference type="PROSITE" id="PS50868">
    <property type="entry name" value="POST_SET"/>
    <property type="match status" value="1"/>
</dbReference>
<proteinExistence type="predicted"/>
<evidence type="ECO:0000256" key="10">
    <source>
        <dbReference type="ARBA" id="ARBA00022833"/>
    </source>
</evidence>
<evidence type="ECO:0000313" key="19">
    <source>
        <dbReference type="Proteomes" id="UP000825935"/>
    </source>
</evidence>
<feature type="domain" description="SET" evidence="15">
    <location>
        <begin position="286"/>
        <end position="403"/>
    </location>
</feature>
<protein>
    <recommendedName>
        <fullName evidence="20">Histone-lysine N-methyltransferase</fullName>
    </recommendedName>
</protein>
<dbReference type="CDD" id="cd20404">
    <property type="entry name" value="Tudor_Agenet_AtEML-like"/>
    <property type="match status" value="1"/>
</dbReference>
<dbReference type="InterPro" id="IPR011011">
    <property type="entry name" value="Znf_FYVE_PHD"/>
</dbReference>
<dbReference type="InterPro" id="IPR046341">
    <property type="entry name" value="SET_dom_sf"/>
</dbReference>
<dbReference type="Pfam" id="PF17907">
    <property type="entry name" value="AWS"/>
    <property type="match status" value="1"/>
</dbReference>
<keyword evidence="10" id="KW-0862">Zinc</keyword>
<evidence type="ECO:0000256" key="4">
    <source>
        <dbReference type="ARBA" id="ARBA00022603"/>
    </source>
</evidence>
<feature type="domain" description="PHD-type" evidence="14">
    <location>
        <begin position="16"/>
        <end position="62"/>
    </location>
</feature>
<comment type="subcellular location">
    <subcellularLocation>
        <location evidence="2">Chromosome</location>
    </subcellularLocation>
    <subcellularLocation>
        <location evidence="1">Nucleus</location>
    </subcellularLocation>
</comment>
<dbReference type="GO" id="GO:0008270">
    <property type="term" value="F:zinc ion binding"/>
    <property type="evidence" value="ECO:0007669"/>
    <property type="project" value="UniProtKB-KW"/>
</dbReference>
<dbReference type="InterPro" id="IPR050777">
    <property type="entry name" value="SET2_Histone-Lys_MeTrsfase"/>
</dbReference>
<dbReference type="GO" id="GO:0042054">
    <property type="term" value="F:histone methyltransferase activity"/>
    <property type="evidence" value="ECO:0007669"/>
    <property type="project" value="InterPro"/>
</dbReference>
<dbReference type="SMART" id="SM00570">
    <property type="entry name" value="AWS"/>
    <property type="match status" value="1"/>
</dbReference>
<sequence>MNAEDGPSCTADDGLSFMCAICQASGSLTQCSQCSRGFHIHCLSLCLLPEQVTWVCHSCKNSKVICFECKDFVMNGEESVLKCTYTGCNKSYHRYCISKWKGQFHTEGGLLCPQHVCDACGSEENTTERKLIRCVECPRAYHEGCFPEGSYFFKDNPGYMICWRHGGPAKHAQDKIKMSLSSAFRNLPLPDQYCEFELPCAYQEFVRDMKLKPQSFVQIRRNIYLIKKPKRRPQDEYMQCACGSAGGLNSTCEKDCICSMLQYSCSASCACGSSCKNLPFQKRLGKKLKLVKTERCGWGLQAAELIKAGDFLIEYVGEVIDDKTCEERLWGMKARGESNFYMCEINRETVIDASFKGNISRYINHSCRPNTELQKWQIDEELRIGVFAISDIQKGEAISYDYQFIPFGQEQDCFCGASGCRGKLGRRLSKQKVSAIMALKVVQQELFMVREPKKPKITDAEVKLQYSFLDGTAPKRLCCGTVMKGGRTCIDQYFPKQKLTFSSISKFEDKVAGTTDMTAPCIGRRVRIWWPVDEKFYSGTITEFDGYSRRHKIEYDDGQVQFLCMDNEKWELINSMIQGHQPAHATPNGCSSEESFVAKKL</sequence>
<dbReference type="Gene3D" id="2.30.30.140">
    <property type="match status" value="1"/>
</dbReference>
<dbReference type="PROSITE" id="PS50280">
    <property type="entry name" value="SET"/>
    <property type="match status" value="1"/>
</dbReference>
<evidence type="ECO:0000259" key="17">
    <source>
        <dbReference type="PROSITE" id="PS51215"/>
    </source>
</evidence>
<evidence type="ECO:0000256" key="12">
    <source>
        <dbReference type="ARBA" id="ARBA00023242"/>
    </source>
</evidence>
<dbReference type="EMBL" id="CM035413">
    <property type="protein sequence ID" value="KAH7431612.1"/>
    <property type="molecule type" value="Genomic_DNA"/>
</dbReference>
<dbReference type="PROSITE" id="PS50016">
    <property type="entry name" value="ZF_PHD_2"/>
    <property type="match status" value="1"/>
</dbReference>
<dbReference type="Gene3D" id="3.30.40.10">
    <property type="entry name" value="Zinc/RING finger domain, C3HC4 (zinc finger)"/>
    <property type="match status" value="2"/>
</dbReference>
<dbReference type="PROSITE" id="PS51215">
    <property type="entry name" value="AWS"/>
    <property type="match status" value="1"/>
</dbReference>
<dbReference type="InterPro" id="IPR055197">
    <property type="entry name" value="PHDvar_NSD"/>
</dbReference>
<evidence type="ECO:0000259" key="16">
    <source>
        <dbReference type="PROSITE" id="PS50868"/>
    </source>
</evidence>
<dbReference type="InterPro" id="IPR006560">
    <property type="entry name" value="AWS_dom"/>
</dbReference>
<evidence type="ECO:0000259" key="15">
    <source>
        <dbReference type="PROSITE" id="PS50280"/>
    </source>
</evidence>
<dbReference type="InterPro" id="IPR001214">
    <property type="entry name" value="SET_dom"/>
</dbReference>
<feature type="domain" description="Post-SET" evidence="16">
    <location>
        <begin position="409"/>
        <end position="425"/>
    </location>
</feature>
<dbReference type="Pfam" id="PF00856">
    <property type="entry name" value="SET"/>
    <property type="match status" value="1"/>
</dbReference>
<evidence type="ECO:0000256" key="1">
    <source>
        <dbReference type="ARBA" id="ARBA00004123"/>
    </source>
</evidence>
<keyword evidence="3" id="KW-0158">Chromosome</keyword>
<dbReference type="PANTHER" id="PTHR22884">
    <property type="entry name" value="SET DOMAIN PROTEINS"/>
    <property type="match status" value="1"/>
</dbReference>
<dbReference type="CDD" id="cd15566">
    <property type="entry name" value="PHD3_NSD"/>
    <property type="match status" value="1"/>
</dbReference>
<dbReference type="Proteomes" id="UP000825935">
    <property type="component" value="Chromosome 8"/>
</dbReference>
<evidence type="ECO:0000256" key="13">
    <source>
        <dbReference type="PROSITE-ProRule" id="PRU00146"/>
    </source>
</evidence>
<dbReference type="SMART" id="SM00249">
    <property type="entry name" value="PHD"/>
    <property type="match status" value="3"/>
</dbReference>
<dbReference type="InterPro" id="IPR047893">
    <property type="entry name" value="ASHR3-like_SET"/>
</dbReference>
<dbReference type="Pfam" id="PF23004">
    <property type="entry name" value="PHDvar_NSD"/>
    <property type="match status" value="1"/>
</dbReference>
<keyword evidence="11" id="KW-0156">Chromatin regulator</keyword>
<evidence type="ECO:0000256" key="7">
    <source>
        <dbReference type="ARBA" id="ARBA00022723"/>
    </source>
</evidence>
<dbReference type="AlphaFoldDB" id="A0A8T2U8A1"/>
<evidence type="ECO:0000313" key="18">
    <source>
        <dbReference type="EMBL" id="KAH7431612.1"/>
    </source>
</evidence>
<keyword evidence="9 13" id="KW-0863">Zinc-finger</keyword>
<keyword evidence="5" id="KW-0808">Transferase</keyword>